<evidence type="ECO:0000313" key="3">
    <source>
        <dbReference type="Proteomes" id="UP001627154"/>
    </source>
</evidence>
<feature type="compositionally biased region" description="Polar residues" evidence="1">
    <location>
        <begin position="178"/>
        <end position="190"/>
    </location>
</feature>
<organism evidence="2 3">
    <name type="scientific">Trichogramma kaykai</name>
    <dbReference type="NCBI Taxonomy" id="54128"/>
    <lineage>
        <taxon>Eukaryota</taxon>
        <taxon>Metazoa</taxon>
        <taxon>Ecdysozoa</taxon>
        <taxon>Arthropoda</taxon>
        <taxon>Hexapoda</taxon>
        <taxon>Insecta</taxon>
        <taxon>Pterygota</taxon>
        <taxon>Neoptera</taxon>
        <taxon>Endopterygota</taxon>
        <taxon>Hymenoptera</taxon>
        <taxon>Apocrita</taxon>
        <taxon>Proctotrupomorpha</taxon>
        <taxon>Chalcidoidea</taxon>
        <taxon>Trichogrammatidae</taxon>
        <taxon>Trichogramma</taxon>
    </lineage>
</organism>
<proteinExistence type="predicted"/>
<comment type="caution">
    <text evidence="2">The sequence shown here is derived from an EMBL/GenBank/DDBJ whole genome shotgun (WGS) entry which is preliminary data.</text>
</comment>
<accession>A0ABD2VUV6</accession>
<evidence type="ECO:0000256" key="1">
    <source>
        <dbReference type="SAM" id="MobiDB-lite"/>
    </source>
</evidence>
<keyword evidence="3" id="KW-1185">Reference proteome</keyword>
<evidence type="ECO:0000313" key="2">
    <source>
        <dbReference type="EMBL" id="KAL3384285.1"/>
    </source>
</evidence>
<feature type="region of interest" description="Disordered" evidence="1">
    <location>
        <begin position="178"/>
        <end position="261"/>
    </location>
</feature>
<sequence>MNIEFITFTPKETKPKSILLKGMHDGTSSEDVLKALTKLTKNEEKINFIKIEEFKGKPKNGVTFLIQIEVSDNLKILTNINCVNHQITKYVNPSHRQCRRCQRIAHVASNCNMEYKYVKCIEKHPPDQCKVTKENKQVHPASYKGCLVRITKIEKIKAKNRQAAPNDRKMSYANIVASNQRHGQSTNPMTLPNRGAPKHQQYNNNQQQQGSSPNHNDITHSHVYDPASNNDNINNGSSDPSKQSTVNATKNTTHSNNPSYATRSINNQLEEFISSKVNKPVNEIKETLAFNEQRLSMIENKFSSVEQLLTKVKTEICTVIHNENTSLHTLTQENAQKINYILKTLNWPETG</sequence>
<feature type="compositionally biased region" description="Low complexity" evidence="1">
    <location>
        <begin position="228"/>
        <end position="241"/>
    </location>
</feature>
<feature type="compositionally biased region" description="Polar residues" evidence="1">
    <location>
        <begin position="242"/>
        <end position="261"/>
    </location>
</feature>
<name>A0ABD2VUV6_9HYME</name>
<reference evidence="2 3" key="1">
    <citation type="journal article" date="2024" name="bioRxiv">
        <title>A reference genome for Trichogramma kaykai: A tiny desert-dwelling parasitoid wasp with competing sex-ratio distorters.</title>
        <authorList>
            <person name="Culotta J."/>
            <person name="Lindsey A.R."/>
        </authorList>
    </citation>
    <scope>NUCLEOTIDE SEQUENCE [LARGE SCALE GENOMIC DNA]</scope>
    <source>
        <strain evidence="2 3">KSX58</strain>
    </source>
</reference>
<evidence type="ECO:0008006" key="4">
    <source>
        <dbReference type="Google" id="ProtNLM"/>
    </source>
</evidence>
<protein>
    <recommendedName>
        <fullName evidence="4">Pre-C2HC domain-containing protein</fullName>
    </recommendedName>
</protein>
<dbReference type="AlphaFoldDB" id="A0ABD2VUV6"/>
<dbReference type="Proteomes" id="UP001627154">
    <property type="component" value="Unassembled WGS sequence"/>
</dbReference>
<dbReference type="EMBL" id="JBJJXI010000175">
    <property type="protein sequence ID" value="KAL3384285.1"/>
    <property type="molecule type" value="Genomic_DNA"/>
</dbReference>
<feature type="compositionally biased region" description="Low complexity" evidence="1">
    <location>
        <begin position="200"/>
        <end position="209"/>
    </location>
</feature>
<gene>
    <name evidence="2" type="ORF">TKK_019888</name>
</gene>